<evidence type="ECO:0000313" key="3">
    <source>
        <dbReference type="Proteomes" id="UP001177670"/>
    </source>
</evidence>
<dbReference type="EMBL" id="JAHYIQ010000005">
    <property type="protein sequence ID" value="KAK1132347.1"/>
    <property type="molecule type" value="Genomic_DNA"/>
</dbReference>
<accession>A0AA40G767</accession>
<keyword evidence="3" id="KW-1185">Reference proteome</keyword>
<protein>
    <submittedName>
        <fullName evidence="2">Uncharacterized protein</fullName>
    </submittedName>
</protein>
<comment type="caution">
    <text evidence="2">The sequence shown here is derived from an EMBL/GenBank/DDBJ whole genome shotgun (WGS) entry which is preliminary data.</text>
</comment>
<organism evidence="2 3">
    <name type="scientific">Melipona bicolor</name>
    <dbReference type="NCBI Taxonomy" id="60889"/>
    <lineage>
        <taxon>Eukaryota</taxon>
        <taxon>Metazoa</taxon>
        <taxon>Ecdysozoa</taxon>
        <taxon>Arthropoda</taxon>
        <taxon>Hexapoda</taxon>
        <taxon>Insecta</taxon>
        <taxon>Pterygota</taxon>
        <taxon>Neoptera</taxon>
        <taxon>Endopterygota</taxon>
        <taxon>Hymenoptera</taxon>
        <taxon>Apocrita</taxon>
        <taxon>Aculeata</taxon>
        <taxon>Apoidea</taxon>
        <taxon>Anthophila</taxon>
        <taxon>Apidae</taxon>
        <taxon>Melipona</taxon>
    </lineage>
</organism>
<evidence type="ECO:0000313" key="2">
    <source>
        <dbReference type="EMBL" id="KAK1132347.1"/>
    </source>
</evidence>
<sequence>MRRIYKSPSEPDKGDETQPSSRLDGATELTARGGVFNGATRTHAVSLANGQEEAWGTVYRRGTRNREDELPRPSPHYHAPRLPSHYLVVPIARSSFITDSRTDIPPR</sequence>
<proteinExistence type="predicted"/>
<name>A0AA40G767_9HYME</name>
<dbReference type="Proteomes" id="UP001177670">
    <property type="component" value="Unassembled WGS sequence"/>
</dbReference>
<feature type="region of interest" description="Disordered" evidence="1">
    <location>
        <begin position="1"/>
        <end position="27"/>
    </location>
</feature>
<gene>
    <name evidence="2" type="ORF">K0M31_016455</name>
</gene>
<dbReference type="AlphaFoldDB" id="A0AA40G767"/>
<evidence type="ECO:0000256" key="1">
    <source>
        <dbReference type="SAM" id="MobiDB-lite"/>
    </source>
</evidence>
<reference evidence="2" key="1">
    <citation type="submission" date="2021-10" db="EMBL/GenBank/DDBJ databases">
        <title>Melipona bicolor Genome sequencing and assembly.</title>
        <authorList>
            <person name="Araujo N.S."/>
            <person name="Arias M.C."/>
        </authorList>
    </citation>
    <scope>NUCLEOTIDE SEQUENCE</scope>
    <source>
        <strain evidence="2">USP_2M_L1-L4_2017</strain>
        <tissue evidence="2">Whole body</tissue>
    </source>
</reference>